<evidence type="ECO:0000313" key="9">
    <source>
        <dbReference type="Proteomes" id="UP000796880"/>
    </source>
</evidence>
<name>A0A8K0H5N4_9ROSA</name>
<protein>
    <recommendedName>
        <fullName evidence="3">RING-type E3 ubiquitin transferase</fullName>
        <ecNumber evidence="3">2.3.2.27</ecNumber>
    </recommendedName>
</protein>
<evidence type="ECO:0000256" key="6">
    <source>
        <dbReference type="SAM" id="Phobius"/>
    </source>
</evidence>
<dbReference type="InterPro" id="IPR045210">
    <property type="entry name" value="RING-Ubox_PUB"/>
</dbReference>
<gene>
    <name evidence="8" type="ORF">FNV43_RR11506</name>
</gene>
<keyword evidence="4" id="KW-0808">Transferase</keyword>
<dbReference type="CDD" id="cd16664">
    <property type="entry name" value="RING-Ubox_PUB"/>
    <property type="match status" value="1"/>
</dbReference>
<evidence type="ECO:0000256" key="2">
    <source>
        <dbReference type="ARBA" id="ARBA00004906"/>
    </source>
</evidence>
<dbReference type="GO" id="GO:0016567">
    <property type="term" value="P:protein ubiquitination"/>
    <property type="evidence" value="ECO:0007669"/>
    <property type="project" value="UniProtKB-UniPathway"/>
</dbReference>
<comment type="pathway">
    <text evidence="2">Protein modification; protein ubiquitination.</text>
</comment>
<keyword evidence="9" id="KW-1185">Reference proteome</keyword>
<dbReference type="AlphaFoldDB" id="A0A8K0H5N4"/>
<dbReference type="GO" id="GO:0061630">
    <property type="term" value="F:ubiquitin protein ligase activity"/>
    <property type="evidence" value="ECO:0007669"/>
    <property type="project" value="UniProtKB-EC"/>
</dbReference>
<evidence type="ECO:0000313" key="8">
    <source>
        <dbReference type="EMBL" id="KAF3446327.1"/>
    </source>
</evidence>
<dbReference type="EC" id="2.3.2.27" evidence="3"/>
<dbReference type="FunFam" id="3.30.40.10:FF:000442">
    <property type="entry name" value="RING-type E3 ubiquitin transferase"/>
    <property type="match status" value="1"/>
</dbReference>
<feature type="transmembrane region" description="Helical" evidence="6">
    <location>
        <begin position="12"/>
        <end position="37"/>
    </location>
</feature>
<evidence type="ECO:0000256" key="3">
    <source>
        <dbReference type="ARBA" id="ARBA00012483"/>
    </source>
</evidence>
<evidence type="ECO:0000256" key="4">
    <source>
        <dbReference type="ARBA" id="ARBA00022679"/>
    </source>
</evidence>
<keyword evidence="6" id="KW-0812">Transmembrane</keyword>
<dbReference type="InterPro" id="IPR011989">
    <property type="entry name" value="ARM-like"/>
</dbReference>
<dbReference type="Gene3D" id="3.30.40.10">
    <property type="entry name" value="Zinc/RING finger domain, C3HC4 (zinc finger)"/>
    <property type="match status" value="1"/>
</dbReference>
<reference evidence="8" key="1">
    <citation type="submission" date="2020-03" db="EMBL/GenBank/DDBJ databases">
        <title>A high-quality chromosome-level genome assembly of a woody plant with both climbing and erect habits, Rhamnella rubrinervis.</title>
        <authorList>
            <person name="Lu Z."/>
            <person name="Yang Y."/>
            <person name="Zhu X."/>
            <person name="Sun Y."/>
        </authorList>
    </citation>
    <scope>NUCLEOTIDE SEQUENCE</scope>
    <source>
        <strain evidence="8">BYM</strain>
        <tissue evidence="8">Leaf</tissue>
    </source>
</reference>
<proteinExistence type="predicted"/>
<dbReference type="OrthoDB" id="10064100at2759"/>
<dbReference type="PROSITE" id="PS51698">
    <property type="entry name" value="U_BOX"/>
    <property type="match status" value="1"/>
</dbReference>
<dbReference type="PANTHER" id="PTHR23315:SF239">
    <property type="entry name" value="RING-TYPE E3 UBIQUITIN TRANSFERASE"/>
    <property type="match status" value="1"/>
</dbReference>
<dbReference type="UniPathway" id="UPA00143"/>
<dbReference type="Pfam" id="PF04564">
    <property type="entry name" value="U-box"/>
    <property type="match status" value="1"/>
</dbReference>
<dbReference type="EMBL" id="VOIH02000005">
    <property type="protein sequence ID" value="KAF3446327.1"/>
    <property type="molecule type" value="Genomic_DNA"/>
</dbReference>
<dbReference type="SUPFAM" id="SSF57850">
    <property type="entry name" value="RING/U-box"/>
    <property type="match status" value="1"/>
</dbReference>
<comment type="caution">
    <text evidence="8">The sequence shown here is derived from an EMBL/GenBank/DDBJ whole genome shotgun (WGS) entry which is preliminary data.</text>
</comment>
<feature type="domain" description="U-box" evidence="7">
    <location>
        <begin position="216"/>
        <end position="290"/>
    </location>
</feature>
<organism evidence="8 9">
    <name type="scientific">Rhamnella rubrinervis</name>
    <dbReference type="NCBI Taxonomy" id="2594499"/>
    <lineage>
        <taxon>Eukaryota</taxon>
        <taxon>Viridiplantae</taxon>
        <taxon>Streptophyta</taxon>
        <taxon>Embryophyta</taxon>
        <taxon>Tracheophyta</taxon>
        <taxon>Spermatophyta</taxon>
        <taxon>Magnoliopsida</taxon>
        <taxon>eudicotyledons</taxon>
        <taxon>Gunneridae</taxon>
        <taxon>Pentapetalae</taxon>
        <taxon>rosids</taxon>
        <taxon>fabids</taxon>
        <taxon>Rosales</taxon>
        <taxon>Rhamnaceae</taxon>
        <taxon>rhamnoid group</taxon>
        <taxon>Rhamneae</taxon>
        <taxon>Rhamnella</taxon>
    </lineage>
</organism>
<keyword evidence="6" id="KW-0472">Membrane</keyword>
<keyword evidence="5" id="KW-0833">Ubl conjugation pathway</keyword>
<dbReference type="SUPFAM" id="SSF48371">
    <property type="entry name" value="ARM repeat"/>
    <property type="match status" value="1"/>
</dbReference>
<evidence type="ECO:0000259" key="7">
    <source>
        <dbReference type="PROSITE" id="PS51698"/>
    </source>
</evidence>
<keyword evidence="6" id="KW-1133">Transmembrane helix</keyword>
<evidence type="ECO:0000256" key="5">
    <source>
        <dbReference type="ARBA" id="ARBA00022786"/>
    </source>
</evidence>
<dbReference type="PANTHER" id="PTHR23315">
    <property type="entry name" value="U BOX DOMAIN-CONTAINING"/>
    <property type="match status" value="1"/>
</dbReference>
<dbReference type="Proteomes" id="UP000796880">
    <property type="component" value="Unassembled WGS sequence"/>
</dbReference>
<dbReference type="Gene3D" id="1.25.10.10">
    <property type="entry name" value="Leucine-rich Repeat Variant"/>
    <property type="match status" value="1"/>
</dbReference>
<evidence type="ECO:0000256" key="1">
    <source>
        <dbReference type="ARBA" id="ARBA00000900"/>
    </source>
</evidence>
<dbReference type="InterPro" id="IPR013083">
    <property type="entry name" value="Znf_RING/FYVE/PHD"/>
</dbReference>
<dbReference type="InterPro" id="IPR016024">
    <property type="entry name" value="ARM-type_fold"/>
</dbReference>
<sequence length="700" mass="78260">MFLLRDFGVSKIGLLAVAVVLWLGKYPLFTILLMLLIGQAGDYSRKVVKRCEKIRDTLDSCLSQIQNLVPVLLAAKISGIIHDLRSAQFPLDSAEYEAGKVVLSLLRQDITASATANAKELEALQLAASKLDIMSPLALLIERRSIKSQLNKINDTDVRKKKILKYLQYLLRKYKESLSQCQNEGTFAQHEGTSSEFIEPELQVEYEEFADTGTPEPPEGFKCPISMRLMYDPVIIASGKTFERIWIERWFDEGNNTCPITHSKLDNLYVTPNSAMKGLISKWCLKHGIIIHDPFSQPFPATHPRPIPSCSSSITSFDSSMNDLRLQVSCVSLYSSDSNRGSDFLDDKGGDGFKNRLVQMNQESHNVHYFARSHGNKLALLPILVELSWECQCRAMEDMKNHLEENDQAYLPMISNDHVALLIRFIKTASELSNAKAQREGVEVLLAILCRNRGEIPPLHEDVIYVLTSYLGSEITGKVLAGMEVLSHEQYYKSVMLTSGSLASILKILETQITEFHTLAMKVLYNLSSHKDIGYHIVYLDYIPKLVQFLRDKTLAPYCIKIMSHLSKNGEARIAVAESIDCFDAIARLLEVGTKEEQEHAVDVLLSLCHGCAEYCQLVNRESIIESLVSISVNGNSRGTVISKELLQLLGRIGITDSTTSECAIANDGLEIPRNSAKKSSSKAFRFLVKNVPIFSKPSS</sequence>
<comment type="catalytic activity">
    <reaction evidence="1">
        <text>S-ubiquitinyl-[E2 ubiquitin-conjugating enzyme]-L-cysteine + [acceptor protein]-L-lysine = [E2 ubiquitin-conjugating enzyme]-L-cysteine + N(6)-ubiquitinyl-[acceptor protein]-L-lysine.</text>
        <dbReference type="EC" id="2.3.2.27"/>
    </reaction>
</comment>
<dbReference type="SMART" id="SM00504">
    <property type="entry name" value="Ubox"/>
    <property type="match status" value="1"/>
</dbReference>
<accession>A0A8K0H5N4</accession>
<dbReference type="InterPro" id="IPR003613">
    <property type="entry name" value="Ubox_domain"/>
</dbReference>